<evidence type="ECO:0000256" key="1">
    <source>
        <dbReference type="ARBA" id="ARBA00022729"/>
    </source>
</evidence>
<keyword evidence="2" id="KW-0378">Hydrolase</keyword>
<organism evidence="4">
    <name type="scientific">Rheinheimera sp. BAL341</name>
    <dbReference type="NCBI Taxonomy" id="1708203"/>
    <lineage>
        <taxon>Bacteria</taxon>
        <taxon>Pseudomonadati</taxon>
        <taxon>Pseudomonadota</taxon>
        <taxon>Gammaproteobacteria</taxon>
        <taxon>Chromatiales</taxon>
        <taxon>Chromatiaceae</taxon>
        <taxon>Rheinheimera</taxon>
    </lineage>
</organism>
<protein>
    <recommendedName>
        <fullName evidence="3">Calcineurin-like phosphoesterase domain-containing protein</fullName>
    </recommendedName>
</protein>
<sequence>MAFANAPLRVAIVGDINGSYGSEDYPTLSLKLRDKVLALKPDLVLSTGDVVAGQKRGLHPQRLHKMWQSFDHTFYQPLSEAGIVWLPVIGNHDGSKALNPLGQYLFQQDRQQAGSYWRNKQTSHPALTWLDKQYYPFVYSVLLADTALVVIDASGAELTATEWQWLKQQLASPAISRARHRLVVGHLPLFSIAKGREAAGERLAQTAALLQLFAEHQVSWYISGHQHAYYPARVKQLNLLMAGGIPARSLLGQTSAQPVLSLLSLSTPLAIQSWDLHTDTELQPDQLPAAIPALPYSISRWQPGTVMPCPTIQKQEPLC</sequence>
<dbReference type="EMBL" id="CAAJGR010000077">
    <property type="protein sequence ID" value="VHO02808.1"/>
    <property type="molecule type" value="Genomic_DNA"/>
</dbReference>
<dbReference type="Gene3D" id="3.60.21.10">
    <property type="match status" value="1"/>
</dbReference>
<dbReference type="AlphaFoldDB" id="A0A486XJW2"/>
<evidence type="ECO:0000259" key="3">
    <source>
        <dbReference type="Pfam" id="PF00149"/>
    </source>
</evidence>
<dbReference type="PANTHER" id="PTHR10161">
    <property type="entry name" value="TARTRATE-RESISTANT ACID PHOSPHATASE TYPE 5"/>
    <property type="match status" value="1"/>
</dbReference>
<dbReference type="InterPro" id="IPR029052">
    <property type="entry name" value="Metallo-depent_PP-like"/>
</dbReference>
<reference evidence="4" key="1">
    <citation type="submission" date="2019-04" db="EMBL/GenBank/DDBJ databases">
        <authorList>
            <person name="Brambilla D."/>
        </authorList>
    </citation>
    <scope>NUCLEOTIDE SEQUENCE</scope>
    <source>
        <strain evidence="4">BAL1</strain>
    </source>
</reference>
<keyword evidence="1" id="KW-0732">Signal</keyword>
<feature type="domain" description="Calcineurin-like phosphoesterase" evidence="3">
    <location>
        <begin position="8"/>
        <end position="229"/>
    </location>
</feature>
<gene>
    <name evidence="4" type="ORF">BAL341_1022</name>
</gene>
<dbReference type="InterPro" id="IPR051558">
    <property type="entry name" value="Metallophosphoesterase_PAP"/>
</dbReference>
<accession>A0A486XJW2</accession>
<name>A0A486XJW2_9GAMM</name>
<dbReference type="GO" id="GO:0016787">
    <property type="term" value="F:hydrolase activity"/>
    <property type="evidence" value="ECO:0007669"/>
    <property type="project" value="UniProtKB-KW"/>
</dbReference>
<dbReference type="Pfam" id="PF00149">
    <property type="entry name" value="Metallophos"/>
    <property type="match status" value="1"/>
</dbReference>
<dbReference type="SUPFAM" id="SSF56300">
    <property type="entry name" value="Metallo-dependent phosphatases"/>
    <property type="match status" value="1"/>
</dbReference>
<dbReference type="InterPro" id="IPR004843">
    <property type="entry name" value="Calcineurin-like_PHP"/>
</dbReference>
<evidence type="ECO:0000256" key="2">
    <source>
        <dbReference type="ARBA" id="ARBA00022801"/>
    </source>
</evidence>
<evidence type="ECO:0000313" key="4">
    <source>
        <dbReference type="EMBL" id="VHO02808.1"/>
    </source>
</evidence>
<dbReference type="PANTHER" id="PTHR10161:SF14">
    <property type="entry name" value="TARTRATE-RESISTANT ACID PHOSPHATASE TYPE 5"/>
    <property type="match status" value="1"/>
</dbReference>
<proteinExistence type="predicted"/>